<dbReference type="EMBL" id="CP020931">
    <property type="protein sequence ID" value="ARM84902.1"/>
    <property type="molecule type" value="Genomic_DNA"/>
</dbReference>
<dbReference type="STRING" id="1420917.AU15_15025"/>
<evidence type="ECO:0000313" key="2">
    <source>
        <dbReference type="EMBL" id="SFM11225.1"/>
    </source>
</evidence>
<evidence type="ECO:0000313" key="4">
    <source>
        <dbReference type="Proteomes" id="UP000199211"/>
    </source>
</evidence>
<name>A0A1W6KC73_9GAMM</name>
<protein>
    <submittedName>
        <fullName evidence="1">Uncharacterized protein</fullName>
    </submittedName>
</protein>
<dbReference type="EMBL" id="FOTV01000030">
    <property type="protein sequence ID" value="SFM11225.1"/>
    <property type="molecule type" value="Genomic_DNA"/>
</dbReference>
<gene>
    <name evidence="1" type="ORF">MARSALSMR5_02854</name>
    <name evidence="2" type="ORF">SAMN04487868_13020</name>
</gene>
<evidence type="ECO:0000313" key="3">
    <source>
        <dbReference type="Proteomes" id="UP000193100"/>
    </source>
</evidence>
<reference evidence="2 4" key="1">
    <citation type="submission" date="2016-10" db="EMBL/GenBank/DDBJ databases">
        <authorList>
            <person name="Varghese N."/>
            <person name="Submissions S."/>
        </authorList>
    </citation>
    <scope>NUCLEOTIDE SEQUENCE [LARGE SCALE GENOMIC DNA]</scope>
    <source>
        <strain evidence="2 4">DSM 26291</strain>
    </source>
</reference>
<dbReference type="Proteomes" id="UP000199211">
    <property type="component" value="Unassembled WGS sequence"/>
</dbReference>
<reference evidence="1 3" key="2">
    <citation type="submission" date="2017-04" db="EMBL/GenBank/DDBJ databases">
        <title>Genome Sequence of Marinobacter salarius strain SMR5 Isolated from a culture of the Diatom Skeletonema marinoi.</title>
        <authorList>
            <person name="Topel M."/>
            <person name="Pinder M.I.M."/>
            <person name="Johansson O.N."/>
            <person name="Kourtchenko O."/>
            <person name="Godhe A."/>
            <person name="Clarke A.K."/>
        </authorList>
    </citation>
    <scope>NUCLEOTIDE SEQUENCE [LARGE SCALE GENOMIC DNA]</scope>
    <source>
        <strain evidence="1 3">SMR5</strain>
    </source>
</reference>
<accession>A0A1I4N753</accession>
<dbReference type="AlphaFoldDB" id="A0A1W6KC73"/>
<accession>A0A1W6KC73</accession>
<sequence>MAGLLPGAKVQEQYKGQEFNMLKELWRKLGSEFSHSGCSDVEGREYRRPGAQASHGGFRILPHMTHTGEFHLERLTGILKGRYGRTFQNNGDESIRDLIHFASRIQDQDVQRELLLFYLNCSPVVQEYLRSEEVLAQNHFLSRTSGKK</sequence>
<organism evidence="1 3">
    <name type="scientific">Marinobacter salarius</name>
    <dbReference type="NCBI Taxonomy" id="1420917"/>
    <lineage>
        <taxon>Bacteria</taxon>
        <taxon>Pseudomonadati</taxon>
        <taxon>Pseudomonadota</taxon>
        <taxon>Gammaproteobacteria</taxon>
        <taxon>Pseudomonadales</taxon>
        <taxon>Marinobacteraceae</taxon>
        <taxon>Marinobacter</taxon>
    </lineage>
</organism>
<keyword evidence="4" id="KW-1185">Reference proteome</keyword>
<dbReference type="RefSeq" id="WP_421857585.1">
    <property type="nucleotide sequence ID" value="NZ_OZ245721.1"/>
</dbReference>
<proteinExistence type="predicted"/>
<evidence type="ECO:0000313" key="1">
    <source>
        <dbReference type="EMBL" id="ARM84902.1"/>
    </source>
</evidence>
<dbReference type="Proteomes" id="UP000193100">
    <property type="component" value="Chromosome"/>
</dbReference>